<feature type="transmembrane region" description="Helical" evidence="1">
    <location>
        <begin position="27"/>
        <end position="47"/>
    </location>
</feature>
<accession>A0A1X6YGX2</accession>
<dbReference type="Gene3D" id="3.40.50.11980">
    <property type="match status" value="1"/>
</dbReference>
<dbReference type="AlphaFoldDB" id="A0A1X6YGX2"/>
<evidence type="ECO:0000256" key="1">
    <source>
        <dbReference type="SAM" id="Phobius"/>
    </source>
</evidence>
<sequence length="193" mass="21433">MFGLIFIFALSLSALLASLFVPGLSDLVLLAGPGVIGSLLLLLWRVWETGLSRRLKKPWILLDGSNIMHWKGHGPDIAAVRDVTQCLSNKGYAPCVVFDANVGYKLVNRYQSDVELAKLLGLRVGRVMVVAKGTPADEIILAAARDYDARVVTNDRFRDWVEQYPELARGNRLVRGGYRSGELWLALPLTEQR</sequence>
<reference evidence="3 4" key="1">
    <citation type="submission" date="2017-03" db="EMBL/GenBank/DDBJ databases">
        <authorList>
            <person name="Afonso C.L."/>
            <person name="Miller P.J."/>
            <person name="Scott M.A."/>
            <person name="Spackman E."/>
            <person name="Goraichik I."/>
            <person name="Dimitrov K.M."/>
            <person name="Suarez D.L."/>
            <person name="Swayne D.E."/>
        </authorList>
    </citation>
    <scope>NUCLEOTIDE SEQUENCE [LARGE SCALE GENOMIC DNA]</scope>
    <source>
        <strain evidence="3 4">CECT 7751</strain>
    </source>
</reference>
<organism evidence="3 4">
    <name type="scientific">Pseudooceanicola marinus</name>
    <dbReference type="NCBI Taxonomy" id="396013"/>
    <lineage>
        <taxon>Bacteria</taxon>
        <taxon>Pseudomonadati</taxon>
        <taxon>Pseudomonadota</taxon>
        <taxon>Alphaproteobacteria</taxon>
        <taxon>Rhodobacterales</taxon>
        <taxon>Paracoccaceae</taxon>
        <taxon>Pseudooceanicola</taxon>
    </lineage>
</organism>
<dbReference type="SUPFAM" id="SSF88723">
    <property type="entry name" value="PIN domain-like"/>
    <property type="match status" value="1"/>
</dbReference>
<keyword evidence="1" id="KW-1133">Transmembrane helix</keyword>
<dbReference type="RefSeq" id="WP_234986474.1">
    <property type="nucleotide sequence ID" value="NZ_FWFN01000001.1"/>
</dbReference>
<gene>
    <name evidence="3" type="ORF">PSM7751_00739</name>
</gene>
<dbReference type="EMBL" id="FWFN01000001">
    <property type="protein sequence ID" value="SLN21195.1"/>
    <property type="molecule type" value="Genomic_DNA"/>
</dbReference>
<evidence type="ECO:0000259" key="2">
    <source>
        <dbReference type="Pfam" id="PF11977"/>
    </source>
</evidence>
<keyword evidence="1" id="KW-0472">Membrane</keyword>
<keyword evidence="4" id="KW-1185">Reference proteome</keyword>
<dbReference type="InterPro" id="IPR029060">
    <property type="entry name" value="PIN-like_dom_sf"/>
</dbReference>
<dbReference type="InterPro" id="IPR021869">
    <property type="entry name" value="RNase_Zc3h12_NYN"/>
</dbReference>
<proteinExistence type="predicted"/>
<dbReference type="Proteomes" id="UP000193963">
    <property type="component" value="Unassembled WGS sequence"/>
</dbReference>
<evidence type="ECO:0000313" key="3">
    <source>
        <dbReference type="EMBL" id="SLN21195.1"/>
    </source>
</evidence>
<feature type="domain" description="RNase NYN" evidence="2">
    <location>
        <begin position="59"/>
        <end position="169"/>
    </location>
</feature>
<name>A0A1X6YGX2_9RHOB</name>
<keyword evidence="1" id="KW-0812">Transmembrane</keyword>
<dbReference type="Pfam" id="PF11977">
    <property type="entry name" value="RNase_Zc3h12a"/>
    <property type="match status" value="1"/>
</dbReference>
<protein>
    <submittedName>
        <fullName evidence="3">Zc3h12a-like Ribonuclease NYN domain protein</fullName>
    </submittedName>
</protein>
<evidence type="ECO:0000313" key="4">
    <source>
        <dbReference type="Proteomes" id="UP000193963"/>
    </source>
</evidence>